<dbReference type="InterPro" id="IPR005064">
    <property type="entry name" value="BUG"/>
</dbReference>
<reference evidence="4" key="1">
    <citation type="submission" date="2020-01" db="EMBL/GenBank/DDBJ databases">
        <authorList>
            <person name="Fang Y."/>
            <person name="Sun R."/>
            <person name="Nie L."/>
            <person name="He J."/>
            <person name="Hao L."/>
            <person name="Wang L."/>
            <person name="Su S."/>
            <person name="Lv E."/>
            <person name="Zhang Z."/>
            <person name="Xie R."/>
            <person name="Liu H."/>
        </authorList>
    </citation>
    <scope>NUCLEOTIDE SEQUENCE [LARGE SCALE GENOMIC DNA]</scope>
    <source>
        <strain evidence="4">XCT-53</strain>
    </source>
</reference>
<comment type="similarity">
    <text evidence="1">Belongs to the UPF0065 (bug) family.</text>
</comment>
<dbReference type="InterPro" id="IPR042100">
    <property type="entry name" value="Bug_dom1"/>
</dbReference>
<comment type="caution">
    <text evidence="3">The sequence shown here is derived from an EMBL/GenBank/DDBJ whole genome shotgun (WGS) entry which is preliminary data.</text>
</comment>
<dbReference type="PANTHER" id="PTHR42928:SF5">
    <property type="entry name" value="BLR1237 PROTEIN"/>
    <property type="match status" value="1"/>
</dbReference>
<sequence>MQKALLAALAAAVTCSSPLIAAGPAGAEYPEKPVSFVVPFPPGDLEDVLTRMIAEDFQAKYGVAAAVINKPSDGGPFPGAVDVAGSKADGYTVGSFVVDIPVIGPEVGIPALNPNPFEPVGIFLTYPFVIATLKDAPYDTMAELAKHVKDTGDGVALGHFGAFLLPTQATLAAAKVMGFEWGAEAANDALDCNTLASGDFDVVTTTMQQLLPCLDKVQILATITDSPIPVIPDAPQLSSVAPELKLSLWNGLFVPKGTPQDVKDKLAAVAKETMVSERARKLSADTGAILYWKDAAASGAQIEADKAVVSRVNTLLGQ</sequence>
<protein>
    <submittedName>
        <fullName evidence="3">Tripartite tricarboxylate transporter substrate binding protein</fullName>
    </submittedName>
</protein>
<gene>
    <name evidence="3" type="ORF">GWI72_15110</name>
</gene>
<keyword evidence="4" id="KW-1185">Reference proteome</keyword>
<evidence type="ECO:0000313" key="3">
    <source>
        <dbReference type="EMBL" id="NBN79604.1"/>
    </source>
</evidence>
<dbReference type="Proteomes" id="UP000586722">
    <property type="component" value="Unassembled WGS sequence"/>
</dbReference>
<evidence type="ECO:0000256" key="1">
    <source>
        <dbReference type="ARBA" id="ARBA00006987"/>
    </source>
</evidence>
<proteinExistence type="inferred from homology"/>
<name>A0A7X5J9A3_9HYPH</name>
<dbReference type="EMBL" id="JAABLQ010000002">
    <property type="protein sequence ID" value="NBN79604.1"/>
    <property type="molecule type" value="Genomic_DNA"/>
</dbReference>
<dbReference type="AlphaFoldDB" id="A0A7X5J9A3"/>
<feature type="signal peptide" evidence="2">
    <location>
        <begin position="1"/>
        <end position="21"/>
    </location>
</feature>
<dbReference type="RefSeq" id="WP_161709231.1">
    <property type="nucleotide sequence ID" value="NZ_JAABLQ010000002.1"/>
</dbReference>
<dbReference type="Gene3D" id="3.40.190.150">
    <property type="entry name" value="Bordetella uptake gene, domain 1"/>
    <property type="match status" value="1"/>
</dbReference>
<dbReference type="Pfam" id="PF03401">
    <property type="entry name" value="TctC"/>
    <property type="match status" value="1"/>
</dbReference>
<organism evidence="3 4">
    <name type="scientific">Pannonibacter tanglangensis</name>
    <dbReference type="NCBI Taxonomy" id="2750084"/>
    <lineage>
        <taxon>Bacteria</taxon>
        <taxon>Pseudomonadati</taxon>
        <taxon>Pseudomonadota</taxon>
        <taxon>Alphaproteobacteria</taxon>
        <taxon>Hyphomicrobiales</taxon>
        <taxon>Stappiaceae</taxon>
        <taxon>Pannonibacter</taxon>
    </lineage>
</organism>
<accession>A0A7X5J9A3</accession>
<dbReference type="Gene3D" id="3.40.190.10">
    <property type="entry name" value="Periplasmic binding protein-like II"/>
    <property type="match status" value="1"/>
</dbReference>
<dbReference type="PANTHER" id="PTHR42928">
    <property type="entry name" value="TRICARBOXYLATE-BINDING PROTEIN"/>
    <property type="match status" value="1"/>
</dbReference>
<evidence type="ECO:0000313" key="4">
    <source>
        <dbReference type="Proteomes" id="UP000586722"/>
    </source>
</evidence>
<feature type="chain" id="PRO_5031205637" evidence="2">
    <location>
        <begin position="22"/>
        <end position="318"/>
    </location>
</feature>
<keyword evidence="2" id="KW-0732">Signal</keyword>
<evidence type="ECO:0000256" key="2">
    <source>
        <dbReference type="SAM" id="SignalP"/>
    </source>
</evidence>